<reference evidence="2" key="1">
    <citation type="submission" date="2020-05" db="EMBL/GenBank/DDBJ databases">
        <authorList>
            <person name="Chiriac C."/>
            <person name="Salcher M."/>
            <person name="Ghai R."/>
            <person name="Kavagutti S V."/>
        </authorList>
    </citation>
    <scope>NUCLEOTIDE SEQUENCE</scope>
</reference>
<organism evidence="2">
    <name type="scientific">freshwater metagenome</name>
    <dbReference type="NCBI Taxonomy" id="449393"/>
    <lineage>
        <taxon>unclassified sequences</taxon>
        <taxon>metagenomes</taxon>
        <taxon>ecological metagenomes</taxon>
    </lineage>
</organism>
<name>A0A6J6FX46_9ZZZZ</name>
<accession>A0A6J6FX46</accession>
<gene>
    <name evidence="2" type="ORF">UFOPK1493_03771</name>
</gene>
<dbReference type="GO" id="GO:0003677">
    <property type="term" value="F:DNA binding"/>
    <property type="evidence" value="ECO:0007669"/>
    <property type="project" value="InterPro"/>
</dbReference>
<feature type="domain" description="HTH merR-type" evidence="1">
    <location>
        <begin position="1"/>
        <end position="12"/>
    </location>
</feature>
<dbReference type="InterPro" id="IPR011010">
    <property type="entry name" value="DNA_brk_join_enz"/>
</dbReference>
<sequence>MSLEAIAALLGHKSLAMTLVYAKIADRTVADEYFRVTQQVEALYQQPTQLPADAEGAEMRKLRAEMHRRMLGNGYCARPVEIDCHFESICETCTFFVTTVEFKPTLRKQRDDAAAKGLLGRQRVFDGLLERLDGQAG</sequence>
<dbReference type="EMBL" id="CAEZSR010000235">
    <property type="protein sequence ID" value="CAB4591544.1"/>
    <property type="molecule type" value="Genomic_DNA"/>
</dbReference>
<evidence type="ECO:0000313" key="2">
    <source>
        <dbReference type="EMBL" id="CAB4591544.1"/>
    </source>
</evidence>
<dbReference type="SUPFAM" id="SSF56349">
    <property type="entry name" value="DNA breaking-rejoining enzymes"/>
    <property type="match status" value="1"/>
</dbReference>
<dbReference type="AlphaFoldDB" id="A0A6J6FX46"/>
<dbReference type="GO" id="GO:0006355">
    <property type="term" value="P:regulation of DNA-templated transcription"/>
    <property type="evidence" value="ECO:0007669"/>
    <property type="project" value="InterPro"/>
</dbReference>
<evidence type="ECO:0000259" key="1">
    <source>
        <dbReference type="PROSITE" id="PS50937"/>
    </source>
</evidence>
<proteinExistence type="predicted"/>
<protein>
    <submittedName>
        <fullName evidence="2">Unannotated protein</fullName>
    </submittedName>
</protein>
<dbReference type="PROSITE" id="PS50937">
    <property type="entry name" value="HTH_MERR_2"/>
    <property type="match status" value="1"/>
</dbReference>
<dbReference type="InterPro" id="IPR000551">
    <property type="entry name" value="MerR-type_HTH_dom"/>
</dbReference>